<gene>
    <name evidence="1" type="ORF">BET99_00860</name>
</gene>
<evidence type="ECO:0000313" key="2">
    <source>
        <dbReference type="Proteomes" id="UP000183615"/>
    </source>
</evidence>
<evidence type="ECO:0000313" key="1">
    <source>
        <dbReference type="EMBL" id="OIR22566.1"/>
    </source>
</evidence>
<accession>A0A1J5UE32</accession>
<reference evidence="1 2" key="1">
    <citation type="submission" date="2016-08" db="EMBL/GenBank/DDBJ databases">
        <title>New Insights into Marine Group III Euryarchaeota, from dark to light.</title>
        <authorList>
            <person name="Haro-Moreno J.M."/>
            <person name="Rodriguez-Valera F."/>
            <person name="Lopez-Garcia P."/>
            <person name="Moreira D."/>
            <person name="Martin-Cuadrado A.B."/>
        </authorList>
    </citation>
    <scope>NUCLEOTIDE SEQUENCE [LARGE SCALE GENOMIC DNA]</scope>
    <source>
        <strain evidence="1">CG-Epi2</strain>
    </source>
</reference>
<dbReference type="EMBL" id="MIYZ01000012">
    <property type="protein sequence ID" value="OIR22566.1"/>
    <property type="molecule type" value="Genomic_DNA"/>
</dbReference>
<dbReference type="AlphaFoldDB" id="A0A1J5UE32"/>
<proteinExistence type="predicted"/>
<organism evidence="1 2">
    <name type="scientific">Marine Group III euryarchaeote CG-Epi2</name>
    <dbReference type="NCBI Taxonomy" id="1888996"/>
    <lineage>
        <taxon>Archaea</taxon>
        <taxon>Methanobacteriati</taxon>
        <taxon>Thermoplasmatota</taxon>
        <taxon>Thermoplasmata</taxon>
        <taxon>Candidatus Thermoprofundales</taxon>
    </lineage>
</organism>
<sequence>MRQVSAFIAIAFAAIFLLSFNVAAEEPEYENPDLQLKFNFKGEGDMISPQTKLPGEVETTKTVTAQSENWVVIESGRETVVVGTWTSEAVGFDLSVAINSFDIWWESMESDSNDDCIWTIEIQQNDQQLTEVESDCTHGGGEVAKGEHSLSTNIDLVAGDTFGIKLSLTSWEDVKIYYDNVTYDTGLNVVGGHVLFFGGAWVGSEVNVEFAEAWPVNWDTNLDGGFVMVMGADGYMADNSKAEVSEGSEYTITLPNGSADITSTIITWTEVTGVGIKLMMDYTTFDHMAGNSSANGTAKPALVTLTLEKAVGILGDDGGLLGLPGFEIAIAIPAIAFVARKFRN</sequence>
<protein>
    <submittedName>
        <fullName evidence="1">Uncharacterized protein</fullName>
    </submittedName>
</protein>
<name>A0A1J5UE32_9ARCH</name>
<dbReference type="Proteomes" id="UP000183615">
    <property type="component" value="Unassembled WGS sequence"/>
</dbReference>
<comment type="caution">
    <text evidence="1">The sequence shown here is derived from an EMBL/GenBank/DDBJ whole genome shotgun (WGS) entry which is preliminary data.</text>
</comment>